<sequence>MCQCWNSPAEARPKLRTIHQTVTAAFASSKGNLVDQMIKMNEKYAQNLERIVAERTSMLVEAQEQTDRLLCEMLPPTIAAQLKAGKPIIPRSYDSVTVAFCQIVDFGVLMGKCTPDQLDE</sequence>
<keyword evidence="5" id="KW-0472">Membrane</keyword>
<comment type="subcellular location">
    <subcellularLocation>
        <location evidence="1">Membrane</location>
    </subcellularLocation>
</comment>
<organism evidence="7 8">
    <name type="scientific">Ascaris lumbricoides</name>
    <name type="common">Giant roundworm</name>
    <dbReference type="NCBI Taxonomy" id="6252"/>
    <lineage>
        <taxon>Eukaryota</taxon>
        <taxon>Metazoa</taxon>
        <taxon>Ecdysozoa</taxon>
        <taxon>Nematoda</taxon>
        <taxon>Chromadorea</taxon>
        <taxon>Rhabditida</taxon>
        <taxon>Spirurina</taxon>
        <taxon>Ascaridomorpha</taxon>
        <taxon>Ascaridoidea</taxon>
        <taxon>Ascarididae</taxon>
        <taxon>Ascaris</taxon>
    </lineage>
</organism>
<proteinExistence type="predicted"/>
<evidence type="ECO:0000256" key="4">
    <source>
        <dbReference type="ARBA" id="ARBA00022989"/>
    </source>
</evidence>
<evidence type="ECO:0000256" key="3">
    <source>
        <dbReference type="ARBA" id="ARBA00022741"/>
    </source>
</evidence>
<dbReference type="PANTHER" id="PTHR11920">
    <property type="entry name" value="GUANYLYL CYCLASE"/>
    <property type="match status" value="1"/>
</dbReference>
<dbReference type="GO" id="GO:0001653">
    <property type="term" value="F:peptide receptor activity"/>
    <property type="evidence" value="ECO:0007669"/>
    <property type="project" value="TreeGrafter"/>
</dbReference>
<dbReference type="WBParaSite" id="ALUE_0000064701-mRNA-1">
    <property type="protein sequence ID" value="ALUE_0000064701-mRNA-1"/>
    <property type="gene ID" value="ALUE_0000064701"/>
</dbReference>
<keyword evidence="4" id="KW-1133">Transmembrane helix</keyword>
<evidence type="ECO:0000313" key="8">
    <source>
        <dbReference type="WBParaSite" id="ALUE_0000064701-mRNA-1"/>
    </source>
</evidence>
<dbReference type="InterPro" id="IPR029787">
    <property type="entry name" value="Nucleotide_cyclase"/>
</dbReference>
<dbReference type="GO" id="GO:0004383">
    <property type="term" value="F:guanylate cyclase activity"/>
    <property type="evidence" value="ECO:0007669"/>
    <property type="project" value="TreeGrafter"/>
</dbReference>
<keyword evidence="2" id="KW-0812">Transmembrane</keyword>
<protein>
    <submittedName>
        <fullName evidence="8">BLOC-1-related complex subunit 5</fullName>
    </submittedName>
</protein>
<evidence type="ECO:0000256" key="2">
    <source>
        <dbReference type="ARBA" id="ARBA00022692"/>
    </source>
</evidence>
<evidence type="ECO:0000256" key="6">
    <source>
        <dbReference type="ARBA" id="ARBA00023239"/>
    </source>
</evidence>
<keyword evidence="6" id="KW-0456">Lyase</keyword>
<dbReference type="InterPro" id="IPR050401">
    <property type="entry name" value="Cyclic_nucleotide_synthase"/>
</dbReference>
<dbReference type="GO" id="GO:0000166">
    <property type="term" value="F:nucleotide binding"/>
    <property type="evidence" value="ECO:0007669"/>
    <property type="project" value="UniProtKB-KW"/>
</dbReference>
<name>A0A0M3HGK2_ASCLU</name>
<evidence type="ECO:0000256" key="5">
    <source>
        <dbReference type="ARBA" id="ARBA00023136"/>
    </source>
</evidence>
<evidence type="ECO:0000313" key="7">
    <source>
        <dbReference type="Proteomes" id="UP000036681"/>
    </source>
</evidence>
<dbReference type="GO" id="GO:0007168">
    <property type="term" value="P:receptor guanylyl cyclase signaling pathway"/>
    <property type="evidence" value="ECO:0007669"/>
    <property type="project" value="TreeGrafter"/>
</dbReference>
<keyword evidence="3" id="KW-0547">Nucleotide-binding</keyword>
<dbReference type="AlphaFoldDB" id="A0A0M3HGK2"/>
<dbReference type="Gene3D" id="3.30.70.1230">
    <property type="entry name" value="Nucleotide cyclase"/>
    <property type="match status" value="1"/>
</dbReference>
<dbReference type="GO" id="GO:0005886">
    <property type="term" value="C:plasma membrane"/>
    <property type="evidence" value="ECO:0007669"/>
    <property type="project" value="TreeGrafter"/>
</dbReference>
<reference evidence="8" key="1">
    <citation type="submission" date="2017-02" db="UniProtKB">
        <authorList>
            <consortium name="WormBaseParasite"/>
        </authorList>
    </citation>
    <scope>IDENTIFICATION</scope>
</reference>
<dbReference type="GO" id="GO:0004016">
    <property type="term" value="F:adenylate cyclase activity"/>
    <property type="evidence" value="ECO:0007669"/>
    <property type="project" value="TreeGrafter"/>
</dbReference>
<accession>A0A0M3HGK2</accession>
<evidence type="ECO:0000256" key="1">
    <source>
        <dbReference type="ARBA" id="ARBA00004370"/>
    </source>
</evidence>
<keyword evidence="7" id="KW-1185">Reference proteome</keyword>
<dbReference type="Proteomes" id="UP000036681">
    <property type="component" value="Unplaced"/>
</dbReference>
<dbReference type="PANTHER" id="PTHR11920:SF355">
    <property type="entry name" value="RECEPTOR-TYPE GUANYLATE CYCLASE GCY-10-RELATED"/>
    <property type="match status" value="1"/>
</dbReference>